<dbReference type="EMBL" id="JAHKNI010000023">
    <property type="protein sequence ID" value="MBU3067595.1"/>
    <property type="molecule type" value="Genomic_DNA"/>
</dbReference>
<organism evidence="1 2">
    <name type="scientific">Nocardia albiluteola</name>
    <dbReference type="NCBI Taxonomy" id="2842303"/>
    <lineage>
        <taxon>Bacteria</taxon>
        <taxon>Bacillati</taxon>
        <taxon>Actinomycetota</taxon>
        <taxon>Actinomycetes</taxon>
        <taxon>Mycobacteriales</taxon>
        <taxon>Nocardiaceae</taxon>
        <taxon>Nocardia</taxon>
    </lineage>
</organism>
<evidence type="ECO:0000313" key="2">
    <source>
        <dbReference type="Proteomes" id="UP000733379"/>
    </source>
</evidence>
<name>A0ABS6BBE8_9NOCA</name>
<comment type="caution">
    <text evidence="1">The sequence shown here is derived from an EMBL/GenBank/DDBJ whole genome shotgun (WGS) entry which is preliminary data.</text>
</comment>
<sequence>MPDPSDTVAQQLCDQIKPQLSDWRVQGPTLGGTALNITVHQWALGNGGLAMSARVLTDKAMVDRITIKNCPDIRTQAIQALNLPDLASGILF</sequence>
<evidence type="ECO:0000313" key="1">
    <source>
        <dbReference type="EMBL" id="MBU3067595.1"/>
    </source>
</evidence>
<keyword evidence="2" id="KW-1185">Reference proteome</keyword>
<reference evidence="1 2" key="1">
    <citation type="submission" date="2021-06" db="EMBL/GenBank/DDBJ databases">
        <title>Actinomycetes sequencing.</title>
        <authorList>
            <person name="Shan Q."/>
        </authorList>
    </citation>
    <scope>NUCLEOTIDE SEQUENCE [LARGE SCALE GENOMIC DNA]</scope>
    <source>
        <strain evidence="1 2">NEAU-G5</strain>
    </source>
</reference>
<protein>
    <submittedName>
        <fullName evidence="1">Uncharacterized protein</fullName>
    </submittedName>
</protein>
<dbReference type="Proteomes" id="UP000733379">
    <property type="component" value="Unassembled WGS sequence"/>
</dbReference>
<proteinExistence type="predicted"/>
<accession>A0ABS6BBE8</accession>
<gene>
    <name evidence="1" type="ORF">KO481_39500</name>
</gene>